<keyword evidence="3" id="KW-1185">Reference proteome</keyword>
<evidence type="ECO:0000313" key="2">
    <source>
        <dbReference type="EMBL" id="KQC30665.1"/>
    </source>
</evidence>
<feature type="signal peptide" evidence="1">
    <location>
        <begin position="1"/>
        <end position="19"/>
    </location>
</feature>
<dbReference type="AlphaFoldDB" id="A0A0Q0XNP4"/>
<comment type="caution">
    <text evidence="2">The sequence shown here is derived from an EMBL/GenBank/DDBJ whole genome shotgun (WGS) entry which is preliminary data.</text>
</comment>
<dbReference type="Proteomes" id="UP000050827">
    <property type="component" value="Unassembled WGS sequence"/>
</dbReference>
<dbReference type="EMBL" id="LCTZ01000002">
    <property type="protein sequence ID" value="KQC30665.1"/>
    <property type="molecule type" value="Genomic_DNA"/>
</dbReference>
<keyword evidence="1" id="KW-0732">Signal</keyword>
<dbReference type="RefSeq" id="WP_055395836.1">
    <property type="nucleotide sequence ID" value="NZ_LCTZ01000002.1"/>
</dbReference>
<dbReference type="STRING" id="346185.AAY42_12840"/>
<evidence type="ECO:0000313" key="3">
    <source>
        <dbReference type="Proteomes" id="UP000050827"/>
    </source>
</evidence>
<gene>
    <name evidence="2" type="ORF">AAY42_12840</name>
</gene>
<name>A0A0Q0XNP4_9FLAO</name>
<dbReference type="OrthoDB" id="1178051at2"/>
<proteinExistence type="predicted"/>
<reference evidence="2 3" key="1">
    <citation type="submission" date="2015-04" db="EMBL/GenBank/DDBJ databases">
        <title>Complete genome of flavobacterium.</title>
        <authorList>
            <person name="Kwon Y.M."/>
            <person name="Kim S.-J."/>
        </authorList>
    </citation>
    <scope>NUCLEOTIDE SEQUENCE [LARGE SCALE GENOMIC DNA]</scope>
    <source>
        <strain evidence="2 3">DK169</strain>
    </source>
</reference>
<protein>
    <submittedName>
        <fullName evidence="2">Uncharacterized protein</fullName>
    </submittedName>
</protein>
<feature type="chain" id="PRO_5006186647" evidence="1">
    <location>
        <begin position="20"/>
        <end position="176"/>
    </location>
</feature>
<evidence type="ECO:0000256" key="1">
    <source>
        <dbReference type="SAM" id="SignalP"/>
    </source>
</evidence>
<organism evidence="2 3">
    <name type="scientific">Flagellimonas eckloniae</name>
    <dbReference type="NCBI Taxonomy" id="346185"/>
    <lineage>
        <taxon>Bacteria</taxon>
        <taxon>Pseudomonadati</taxon>
        <taxon>Bacteroidota</taxon>
        <taxon>Flavobacteriia</taxon>
        <taxon>Flavobacteriales</taxon>
        <taxon>Flavobacteriaceae</taxon>
        <taxon>Flagellimonas</taxon>
    </lineage>
</organism>
<accession>A0A0Q0XNP4</accession>
<sequence>MNKLLLIYGCILLGGVAVANNQQSTESTFVIEHTSNEVKESSSELDLSEIVFIEEDAEIDLGFNTADYLPEDFNPYKAYFNLDSITYIEEEELALDFDTNAYLPKGFDPYTEVVPVNSINFIEEESIDLGFDTKKYLPKGFSPYKTAKKPYMEEKVILEFDTCKIAFYPILKLASK</sequence>